<evidence type="ECO:0000256" key="3">
    <source>
        <dbReference type="ARBA" id="ARBA00023125"/>
    </source>
</evidence>
<keyword evidence="7" id="KW-1185">Reference proteome</keyword>
<accession>A0ABV7DJY4</accession>
<dbReference type="EMBL" id="JBHRSP010000029">
    <property type="protein sequence ID" value="MFC3074972.1"/>
    <property type="molecule type" value="Genomic_DNA"/>
</dbReference>
<dbReference type="PROSITE" id="PS51898">
    <property type="entry name" value="TYR_RECOMBINASE"/>
    <property type="match status" value="1"/>
</dbReference>
<keyword evidence="3" id="KW-0238">DNA-binding</keyword>
<dbReference type="SUPFAM" id="SSF56349">
    <property type="entry name" value="DNA breaking-rejoining enzymes"/>
    <property type="match status" value="1"/>
</dbReference>
<dbReference type="CDD" id="cd01189">
    <property type="entry name" value="INT_ICEBs1_C_like"/>
    <property type="match status" value="1"/>
</dbReference>
<dbReference type="Gene3D" id="1.10.443.10">
    <property type="entry name" value="Intergrase catalytic core"/>
    <property type="match status" value="1"/>
</dbReference>
<sequence length="402" mass="45003">MATIRKRQWTNKNGIQEAWLLSYMDANGKRHREQFEKKRDAEARRKEVEHQIGKGIYRPDAVTTTVRMACENYEKVLKDRRDRGERVTPEYFDNVTGHMWNYIAPTQKPVAVEGKRDARVRFGHGIGESRLAQLTAKAVGDFRDNLRGAGCSIATTRQILGTLSRVLQNAIHDDLLAANVAKGVRVIGKRNEGAKKVTPPSKEEIAAVIQAADDDFRVKVIFAAASGLRASELHALRWSHLDLKNGMVKVETRVDSKRNEDTTKTIAGLREVPLGAPVVAVLKEWKLRSAHKKAGDLVFPNSKGNHESHRNMRKRVFGPTLDRAAAELGKHGKKLKRFGWHALRHFAISTWIEAGLSPKTVQTFAGHSSLSVTMDRYGHLFPSEDHRRAMDSIASTVFVTGA</sequence>
<evidence type="ECO:0000256" key="4">
    <source>
        <dbReference type="ARBA" id="ARBA00023172"/>
    </source>
</evidence>
<evidence type="ECO:0000313" key="6">
    <source>
        <dbReference type="EMBL" id="MFC3074972.1"/>
    </source>
</evidence>
<dbReference type="Gene3D" id="1.10.150.130">
    <property type="match status" value="1"/>
</dbReference>
<dbReference type="PANTHER" id="PTHR30349:SF64">
    <property type="entry name" value="PROPHAGE INTEGRASE INTD-RELATED"/>
    <property type="match status" value="1"/>
</dbReference>
<comment type="similarity">
    <text evidence="1">Belongs to the 'phage' integrase family.</text>
</comment>
<dbReference type="Pfam" id="PF00589">
    <property type="entry name" value="Phage_integrase"/>
    <property type="match status" value="1"/>
</dbReference>
<dbReference type="InterPro" id="IPR010998">
    <property type="entry name" value="Integrase_recombinase_N"/>
</dbReference>
<evidence type="ECO:0000256" key="2">
    <source>
        <dbReference type="ARBA" id="ARBA00022908"/>
    </source>
</evidence>
<dbReference type="Proteomes" id="UP001595377">
    <property type="component" value="Unassembled WGS sequence"/>
</dbReference>
<dbReference type="InterPro" id="IPR002104">
    <property type="entry name" value="Integrase_catalytic"/>
</dbReference>
<dbReference type="PANTHER" id="PTHR30349">
    <property type="entry name" value="PHAGE INTEGRASE-RELATED"/>
    <property type="match status" value="1"/>
</dbReference>
<reference evidence="7" key="1">
    <citation type="journal article" date="2019" name="Int. J. Syst. Evol. Microbiol.">
        <title>The Global Catalogue of Microorganisms (GCM) 10K type strain sequencing project: providing services to taxonomists for standard genome sequencing and annotation.</title>
        <authorList>
            <consortium name="The Broad Institute Genomics Platform"/>
            <consortium name="The Broad Institute Genome Sequencing Center for Infectious Disease"/>
            <person name="Wu L."/>
            <person name="Ma J."/>
        </authorList>
    </citation>
    <scope>NUCLEOTIDE SEQUENCE [LARGE SCALE GENOMIC DNA]</scope>
    <source>
        <strain evidence="7">KCTC 52677</strain>
    </source>
</reference>
<dbReference type="InterPro" id="IPR050090">
    <property type="entry name" value="Tyrosine_recombinase_XerCD"/>
</dbReference>
<dbReference type="RefSeq" id="WP_257315637.1">
    <property type="nucleotide sequence ID" value="NZ_JANFDG010000013.1"/>
</dbReference>
<dbReference type="InterPro" id="IPR013762">
    <property type="entry name" value="Integrase-like_cat_sf"/>
</dbReference>
<proteinExistence type="inferred from homology"/>
<keyword evidence="4" id="KW-0233">DNA recombination</keyword>
<dbReference type="InterPro" id="IPR011010">
    <property type="entry name" value="DNA_brk_join_enz"/>
</dbReference>
<comment type="caution">
    <text evidence="6">The sequence shown here is derived from an EMBL/GenBank/DDBJ whole genome shotgun (WGS) entry which is preliminary data.</text>
</comment>
<keyword evidence="2" id="KW-0229">DNA integration</keyword>
<protein>
    <submittedName>
        <fullName evidence="6">Tyrosine-type recombinase/integrase</fullName>
    </submittedName>
</protein>
<evidence type="ECO:0000313" key="7">
    <source>
        <dbReference type="Proteomes" id="UP001595377"/>
    </source>
</evidence>
<gene>
    <name evidence="6" type="ORF">ACFOHH_17815</name>
</gene>
<name>A0ABV7DJY4_9HYPH</name>
<evidence type="ECO:0000256" key="1">
    <source>
        <dbReference type="ARBA" id="ARBA00008857"/>
    </source>
</evidence>
<organism evidence="6 7">
    <name type="scientific">Shinella pollutisoli</name>
    <dbReference type="NCBI Taxonomy" id="2250594"/>
    <lineage>
        <taxon>Bacteria</taxon>
        <taxon>Pseudomonadati</taxon>
        <taxon>Pseudomonadota</taxon>
        <taxon>Alphaproteobacteria</taxon>
        <taxon>Hyphomicrobiales</taxon>
        <taxon>Rhizobiaceae</taxon>
        <taxon>Shinella</taxon>
    </lineage>
</organism>
<feature type="domain" description="Tyr recombinase" evidence="5">
    <location>
        <begin position="195"/>
        <end position="391"/>
    </location>
</feature>
<evidence type="ECO:0000259" key="5">
    <source>
        <dbReference type="PROSITE" id="PS51898"/>
    </source>
</evidence>